<organism evidence="4 5">
    <name type="scientific">Catonella morbi ATCC 51271</name>
    <dbReference type="NCBI Taxonomy" id="592026"/>
    <lineage>
        <taxon>Bacteria</taxon>
        <taxon>Bacillati</taxon>
        <taxon>Bacillota</taxon>
        <taxon>Clostridia</taxon>
        <taxon>Lachnospirales</taxon>
        <taxon>Lachnospiraceae</taxon>
        <taxon>Catonella</taxon>
    </lineage>
</organism>
<dbReference type="Pfam" id="PF12010">
    <property type="entry name" value="DUF3502"/>
    <property type="match status" value="1"/>
</dbReference>
<feature type="compositionally biased region" description="Polar residues" evidence="1">
    <location>
        <begin position="32"/>
        <end position="56"/>
    </location>
</feature>
<proteinExistence type="predicted"/>
<evidence type="ECO:0000259" key="3">
    <source>
        <dbReference type="Pfam" id="PF12010"/>
    </source>
</evidence>
<evidence type="ECO:0000256" key="1">
    <source>
        <dbReference type="SAM" id="MobiDB-lite"/>
    </source>
</evidence>
<reference evidence="4 5" key="1">
    <citation type="submission" date="2013-06" db="EMBL/GenBank/DDBJ databases">
        <authorList>
            <person name="Weinstock G."/>
            <person name="Sodergren E."/>
            <person name="Clifton S."/>
            <person name="Fulton L."/>
            <person name="Fulton B."/>
            <person name="Courtney L."/>
            <person name="Fronick C."/>
            <person name="Harrison M."/>
            <person name="Strong C."/>
            <person name="Farmer C."/>
            <person name="Delahaunty K."/>
            <person name="Markovic C."/>
            <person name="Hall O."/>
            <person name="Minx P."/>
            <person name="Tomlinson C."/>
            <person name="Mitreva M."/>
            <person name="Nelson J."/>
            <person name="Hou S."/>
            <person name="Wollam A."/>
            <person name="Pepin K.H."/>
            <person name="Johnson M."/>
            <person name="Bhonagiri V."/>
            <person name="Nash W.E."/>
            <person name="Warren W."/>
            <person name="Chinwalla A."/>
            <person name="Mardis E.R."/>
            <person name="Wilson R.K."/>
        </authorList>
    </citation>
    <scope>NUCLEOTIDE SEQUENCE [LARGE SCALE GENOMIC DNA]</scope>
    <source>
        <strain evidence="4 5">ATCC 51271</strain>
    </source>
</reference>
<dbReference type="PANTHER" id="PTHR43649:SF17">
    <property type="entry name" value="ABC TRANSPORTER SOLUTE BINDING PROTEIN-SUGAR TRANSPORT"/>
    <property type="match status" value="1"/>
</dbReference>
<dbReference type="Pfam" id="PF01547">
    <property type="entry name" value="SBP_bac_1"/>
    <property type="match status" value="1"/>
</dbReference>
<protein>
    <submittedName>
        <fullName evidence="4">ABC transporter, solute-binding protein</fullName>
    </submittedName>
</protein>
<dbReference type="RefSeq" id="WP_023355054.1">
    <property type="nucleotide sequence ID" value="NZ_KI535368.1"/>
</dbReference>
<feature type="signal peptide" evidence="2">
    <location>
        <begin position="1"/>
        <end position="22"/>
    </location>
</feature>
<dbReference type="EMBL" id="ACIL03000014">
    <property type="protein sequence ID" value="ESL02597.1"/>
    <property type="molecule type" value="Genomic_DNA"/>
</dbReference>
<gene>
    <name evidence="4" type="ORF">GCWU0000282_002189</name>
</gene>
<dbReference type="Proteomes" id="UP000018227">
    <property type="component" value="Unassembled WGS sequence"/>
</dbReference>
<feature type="domain" description="DUF3502" evidence="3">
    <location>
        <begin position="460"/>
        <end position="523"/>
    </location>
</feature>
<dbReference type="HOGENOM" id="CLU_037301_0_0_9"/>
<dbReference type="STRING" id="592026.GCWU0000282_002189"/>
<evidence type="ECO:0000313" key="4">
    <source>
        <dbReference type="EMBL" id="ESL02597.1"/>
    </source>
</evidence>
<dbReference type="PANTHER" id="PTHR43649">
    <property type="entry name" value="ARABINOSE-BINDING PROTEIN-RELATED"/>
    <property type="match status" value="1"/>
</dbReference>
<keyword evidence="2" id="KW-0732">Signal</keyword>
<dbReference type="eggNOG" id="COG1653">
    <property type="taxonomic scope" value="Bacteria"/>
</dbReference>
<dbReference type="SUPFAM" id="SSF53850">
    <property type="entry name" value="Periplasmic binding protein-like II"/>
    <property type="match status" value="1"/>
</dbReference>
<dbReference type="Gene3D" id="3.40.190.10">
    <property type="entry name" value="Periplasmic binding protein-like II"/>
    <property type="match status" value="1"/>
</dbReference>
<dbReference type="PROSITE" id="PS51257">
    <property type="entry name" value="PROKAR_LIPOPROTEIN"/>
    <property type="match status" value="1"/>
</dbReference>
<sequence>MRKLRKWLAAGLSMTMALALVACGGGTKNETKSSAGGSTVKQASVQSKTSSAGTESKASTLEPVTLKMYFLGEPQSDNDMVFEEINKLLTEKINAKIEPHYLSWGDYQQRYPLLFSSGEDFDMIYTAAWAFYAETASKGGFYEITPEMVEKYCPLAKAALPEAAWKNTQVAGKNYMIPQNNYWANHYGAFVRGDLRKKYGMEPLKTVEDIEKFMQKVKENESGMIPLDVSSNNAEIIMRALVMYPQGRYYLSHTLSYDYTNSDKLDLVPFYDLPGFEEHIKRMKDWNQKGYISKSDLTSSNTNRFDAGKSAVKFGNIGDANTAWQNAKQNHPDWEVEYINLLENKPLGSAGFTGNGVGFNARSKNIERALMATDLLNYDKDLNFLINNGIPGVHSKLLGTVSIDGHDFQQVEVLKPDAYGGISTWCFANAPSLPIDSFPNYGEIQASYYFKQLVFNPVDGMSFVLDSVNTEQANVYNVRTEYTPILYLGFAEDPMATLKEFKEKLKAAGEEKFNQEITRQAQEVFDAAKK</sequence>
<feature type="chain" id="PRO_5039448213" evidence="2">
    <location>
        <begin position="23"/>
        <end position="530"/>
    </location>
</feature>
<name>V2Y3F9_9FIRM</name>
<dbReference type="InterPro" id="IPR022627">
    <property type="entry name" value="DUF3502"/>
</dbReference>
<feature type="region of interest" description="Disordered" evidence="1">
    <location>
        <begin position="30"/>
        <end position="56"/>
    </location>
</feature>
<accession>V2Y3F9</accession>
<comment type="caution">
    <text evidence="4">The sequence shown here is derived from an EMBL/GenBank/DDBJ whole genome shotgun (WGS) entry which is preliminary data.</text>
</comment>
<dbReference type="AlphaFoldDB" id="V2Y3F9"/>
<keyword evidence="5" id="KW-1185">Reference proteome</keyword>
<dbReference type="OrthoDB" id="1988587at2"/>
<dbReference type="InterPro" id="IPR006059">
    <property type="entry name" value="SBP"/>
</dbReference>
<dbReference type="InterPro" id="IPR050490">
    <property type="entry name" value="Bact_solute-bd_prot1"/>
</dbReference>
<evidence type="ECO:0000313" key="5">
    <source>
        <dbReference type="Proteomes" id="UP000018227"/>
    </source>
</evidence>
<evidence type="ECO:0000256" key="2">
    <source>
        <dbReference type="SAM" id="SignalP"/>
    </source>
</evidence>